<dbReference type="EMBL" id="JASGBQ010000015">
    <property type="protein sequence ID" value="MDI9242614.1"/>
    <property type="molecule type" value="Genomic_DNA"/>
</dbReference>
<dbReference type="AlphaFoldDB" id="A0AAP4BDY6"/>
<comment type="caution">
    <text evidence="3">The sequence shown here is derived from an EMBL/GenBank/DDBJ whole genome shotgun (WGS) entry which is preliminary data.</text>
</comment>
<dbReference type="Gene3D" id="3.30.1370.160">
    <property type="match status" value="1"/>
</dbReference>
<feature type="domain" description="Ribosome-associated protein quality control protein P2 RNA-binding" evidence="2">
    <location>
        <begin position="93"/>
        <end position="158"/>
    </location>
</feature>
<evidence type="ECO:0000259" key="2">
    <source>
        <dbReference type="Pfam" id="PF17774"/>
    </source>
</evidence>
<dbReference type="Proteomes" id="UP001300383">
    <property type="component" value="Unassembled WGS sequence"/>
</dbReference>
<dbReference type="Pfam" id="PF17774">
    <property type="entry name" value="YlmH_RBD"/>
    <property type="match status" value="1"/>
</dbReference>
<gene>
    <name evidence="3" type="ORF">QJ036_09045</name>
</gene>
<dbReference type="SUPFAM" id="SSF55174">
    <property type="entry name" value="Alpha-L RNA-binding motif"/>
    <property type="match status" value="1"/>
</dbReference>
<organism evidence="3 4">
    <name type="scientific">Fusibacillus kribbianus</name>
    <dbReference type="NCBI Taxonomy" id="3044208"/>
    <lineage>
        <taxon>Bacteria</taxon>
        <taxon>Bacillati</taxon>
        <taxon>Bacillota</taxon>
        <taxon>Clostridia</taxon>
        <taxon>Lachnospirales</taxon>
        <taxon>Lachnospiraceae</taxon>
        <taxon>Fusibacillus</taxon>
    </lineage>
</organism>
<dbReference type="GO" id="GO:0003723">
    <property type="term" value="F:RNA binding"/>
    <property type="evidence" value="ECO:0007669"/>
    <property type="project" value="UniProtKB-KW"/>
</dbReference>
<accession>A0AAP4BDY6</accession>
<dbReference type="CDD" id="cd00165">
    <property type="entry name" value="S4"/>
    <property type="match status" value="1"/>
</dbReference>
<evidence type="ECO:0000256" key="1">
    <source>
        <dbReference type="PROSITE-ProRule" id="PRU00182"/>
    </source>
</evidence>
<reference evidence="3 4" key="1">
    <citation type="submission" date="2023-05" db="EMBL/GenBank/DDBJ databases">
        <title>[ruminococcus] sp. nov., isolated from a pig farm feces dump.</title>
        <authorList>
            <person name="Chang Y.-H."/>
        </authorList>
    </citation>
    <scope>NUCLEOTIDE SEQUENCE [LARGE SCALE GENOMIC DNA]</scope>
    <source>
        <strain evidence="3 4">YH-rum2234</strain>
    </source>
</reference>
<keyword evidence="4" id="KW-1185">Reference proteome</keyword>
<keyword evidence="1" id="KW-0694">RNA-binding</keyword>
<dbReference type="InterPro" id="IPR040591">
    <property type="entry name" value="RqcP2_RBD"/>
</dbReference>
<dbReference type="InterPro" id="IPR012677">
    <property type="entry name" value="Nucleotide-bd_a/b_plait_sf"/>
</dbReference>
<dbReference type="PROSITE" id="PS50889">
    <property type="entry name" value="S4"/>
    <property type="match status" value="1"/>
</dbReference>
<name>A0AAP4BDY6_9FIRM</name>
<protein>
    <submittedName>
        <fullName evidence="3">YlmH/Sll1252 family protein</fullName>
    </submittedName>
</protein>
<evidence type="ECO:0000313" key="3">
    <source>
        <dbReference type="EMBL" id="MDI9242614.1"/>
    </source>
</evidence>
<evidence type="ECO:0000313" key="4">
    <source>
        <dbReference type="Proteomes" id="UP001300383"/>
    </source>
</evidence>
<dbReference type="Gene3D" id="3.30.70.330">
    <property type="match status" value="1"/>
</dbReference>
<dbReference type="RefSeq" id="WP_283231059.1">
    <property type="nucleotide sequence ID" value="NZ_JASGBQ010000015.1"/>
</dbReference>
<sequence>MDKDDQLFVNHLRDLADLCYQRGIPVYTDFLNLHEQTVFLAKMPEFSHVRIRLDGGYEEAERKIVCFLPVYEEEADRERLPIVPLKISSSAGKFTVPCTHRDYLGAVLNLGIERGKIGDFLVGDGYAYVLCTKNMADFLMNSLTSVKRNPVICRIVPFSELTGQVSYRELTGSLASLRMDSLLALFMKSSRTAAVSCLDGERVFVNGRLCVSHGAVPREGDIISVRGAGKFVFDGVLSSTKKGRLMVKIRIYG</sequence>
<proteinExistence type="predicted"/>